<dbReference type="Proteomes" id="UP000192578">
    <property type="component" value="Unassembled WGS sequence"/>
</dbReference>
<accession>A0A1W0WCS9</accession>
<proteinExistence type="predicted"/>
<comment type="caution">
    <text evidence="1">The sequence shown here is derived from an EMBL/GenBank/DDBJ whole genome shotgun (WGS) entry which is preliminary data.</text>
</comment>
<evidence type="ECO:0000313" key="1">
    <source>
        <dbReference type="EMBL" id="OQV12990.1"/>
    </source>
</evidence>
<protein>
    <submittedName>
        <fullName evidence="1">Uncharacterized protein</fullName>
    </submittedName>
</protein>
<dbReference type="AlphaFoldDB" id="A0A1W0WCS9"/>
<name>A0A1W0WCS9_HYPEX</name>
<organism evidence="1 2">
    <name type="scientific">Hypsibius exemplaris</name>
    <name type="common">Freshwater tardigrade</name>
    <dbReference type="NCBI Taxonomy" id="2072580"/>
    <lineage>
        <taxon>Eukaryota</taxon>
        <taxon>Metazoa</taxon>
        <taxon>Ecdysozoa</taxon>
        <taxon>Tardigrada</taxon>
        <taxon>Eutardigrada</taxon>
        <taxon>Parachela</taxon>
        <taxon>Hypsibioidea</taxon>
        <taxon>Hypsibiidae</taxon>
        <taxon>Hypsibius</taxon>
    </lineage>
</organism>
<evidence type="ECO:0000313" key="2">
    <source>
        <dbReference type="Proteomes" id="UP000192578"/>
    </source>
</evidence>
<gene>
    <name evidence="1" type="ORF">BV898_12746</name>
</gene>
<dbReference type="EMBL" id="MTYJ01000132">
    <property type="protein sequence ID" value="OQV12990.1"/>
    <property type="molecule type" value="Genomic_DNA"/>
</dbReference>
<keyword evidence="2" id="KW-1185">Reference proteome</keyword>
<reference evidence="2" key="1">
    <citation type="submission" date="2017-01" db="EMBL/GenBank/DDBJ databases">
        <title>Comparative genomics of anhydrobiosis in the tardigrade Hypsibius dujardini.</title>
        <authorList>
            <person name="Yoshida Y."/>
            <person name="Koutsovoulos G."/>
            <person name="Laetsch D."/>
            <person name="Stevens L."/>
            <person name="Kumar S."/>
            <person name="Horikawa D."/>
            <person name="Ishino K."/>
            <person name="Komine S."/>
            <person name="Tomita M."/>
            <person name="Blaxter M."/>
            <person name="Arakawa K."/>
        </authorList>
    </citation>
    <scope>NUCLEOTIDE SEQUENCE [LARGE SCALE GENOMIC DNA]</scope>
    <source>
        <strain evidence="2">Z151</strain>
    </source>
</reference>
<sequence length="80" mass="9069">MLSVITGIVSWESQSWPHLITGKQFVFSRSRRSQATEEGSRWGMIAGVAGNRKVEQETTTGHYFAYSTKDYWTLSLCPSH</sequence>